<dbReference type="HOGENOM" id="CLU_469916_0_0_7"/>
<feature type="region of interest" description="Disordered" evidence="1">
    <location>
        <begin position="328"/>
        <end position="361"/>
    </location>
</feature>
<keyword evidence="4" id="KW-1185">Reference proteome</keyword>
<evidence type="ECO:0000313" key="3">
    <source>
        <dbReference type="EMBL" id="ACY14495.1"/>
    </source>
</evidence>
<organism evidence="3 4">
    <name type="scientific">Haliangium ochraceum (strain DSM 14365 / JCM 11303 / SMP-2)</name>
    <dbReference type="NCBI Taxonomy" id="502025"/>
    <lineage>
        <taxon>Bacteria</taxon>
        <taxon>Pseudomonadati</taxon>
        <taxon>Myxococcota</taxon>
        <taxon>Polyangia</taxon>
        <taxon>Haliangiales</taxon>
        <taxon>Kofleriaceae</taxon>
        <taxon>Haliangium</taxon>
    </lineage>
</organism>
<feature type="compositionally biased region" description="Low complexity" evidence="1">
    <location>
        <begin position="200"/>
        <end position="213"/>
    </location>
</feature>
<dbReference type="eggNOG" id="COG4254">
    <property type="taxonomic scope" value="Bacteria"/>
</dbReference>
<reference evidence="3 4" key="1">
    <citation type="journal article" date="2010" name="Stand. Genomic Sci.">
        <title>Complete genome sequence of Haliangium ochraceum type strain (SMP-2).</title>
        <authorList>
            <consortium name="US DOE Joint Genome Institute (JGI-PGF)"/>
            <person name="Ivanova N."/>
            <person name="Daum C."/>
            <person name="Lang E."/>
            <person name="Abt B."/>
            <person name="Kopitz M."/>
            <person name="Saunders E."/>
            <person name="Lapidus A."/>
            <person name="Lucas S."/>
            <person name="Glavina Del Rio T."/>
            <person name="Nolan M."/>
            <person name="Tice H."/>
            <person name="Copeland A."/>
            <person name="Cheng J.F."/>
            <person name="Chen F."/>
            <person name="Bruce D."/>
            <person name="Goodwin L."/>
            <person name="Pitluck S."/>
            <person name="Mavromatis K."/>
            <person name="Pati A."/>
            <person name="Mikhailova N."/>
            <person name="Chen A."/>
            <person name="Palaniappan K."/>
            <person name="Land M."/>
            <person name="Hauser L."/>
            <person name="Chang Y.J."/>
            <person name="Jeffries C.D."/>
            <person name="Detter J.C."/>
            <person name="Brettin T."/>
            <person name="Rohde M."/>
            <person name="Goker M."/>
            <person name="Bristow J."/>
            <person name="Markowitz V."/>
            <person name="Eisen J.A."/>
            <person name="Hugenholtz P."/>
            <person name="Kyrpides N.C."/>
            <person name="Klenk H.P."/>
        </authorList>
    </citation>
    <scope>NUCLEOTIDE SEQUENCE [LARGE SCALE GENOMIC DNA]</scope>
    <source>
        <strain evidence="4">DSM 14365 / CIP 107738 / JCM 11303 / AJ 13395 / SMP-2</strain>
    </source>
</reference>
<feature type="region of interest" description="Disordered" evidence="1">
    <location>
        <begin position="183"/>
        <end position="213"/>
    </location>
</feature>
<feature type="domain" description="FecR protein" evidence="2">
    <location>
        <begin position="73"/>
        <end position="172"/>
    </location>
</feature>
<dbReference type="EMBL" id="CP001804">
    <property type="protein sequence ID" value="ACY14495.1"/>
    <property type="molecule type" value="Genomic_DNA"/>
</dbReference>
<dbReference type="SUPFAM" id="SSF56925">
    <property type="entry name" value="OMPA-like"/>
    <property type="match status" value="1"/>
</dbReference>
<gene>
    <name evidence="3" type="ordered locus">Hoch_1949</name>
</gene>
<feature type="compositionally biased region" description="Low complexity" evidence="1">
    <location>
        <begin position="328"/>
        <end position="350"/>
    </location>
</feature>
<dbReference type="InterPro" id="IPR011250">
    <property type="entry name" value="OMP/PagP_B-barrel"/>
</dbReference>
<dbReference type="Gene3D" id="2.40.160.20">
    <property type="match status" value="1"/>
</dbReference>
<evidence type="ECO:0000259" key="2">
    <source>
        <dbReference type="Pfam" id="PF04773"/>
    </source>
</evidence>
<accession>D0LZ25</accession>
<evidence type="ECO:0000313" key="4">
    <source>
        <dbReference type="Proteomes" id="UP000001880"/>
    </source>
</evidence>
<feature type="compositionally biased region" description="Low complexity" evidence="1">
    <location>
        <begin position="184"/>
        <end position="193"/>
    </location>
</feature>
<dbReference type="STRING" id="502025.Hoch_1949"/>
<evidence type="ECO:0000256" key="1">
    <source>
        <dbReference type="SAM" id="MobiDB-lite"/>
    </source>
</evidence>
<sequence>MLFQGPTRRAQGIRALLGVAGLCALWLLCELPAARAQAPDAATLLAHRGAVRIAADGADARAAADAEGLRRGDSLRTGEDGAATLKLREGFALTLEADSALTLEGAGPRRTLQRLVRVSLERGALHVDAADAGGAVTLVVATPTAELRVQGRARIAIDEQQRTRAANLAGPVLRLQARRGGRARGLPTRLRAGTSSAVSAGGRPSRPRALPAAPSWRTAAAASAGGLRARWSSVRGAVAYRLALRRSPPPSADNAANAAAQSLTASFTVADSELRRPAWPSGHYWVQVRALGAGGFAGEPSPWHALEVAPRAAPLSVLLAATPAPAPAPAGARVAAAEESAADEAAAQSGDADRDAAAEPVAEPAEVVVVAEADADAALAARRPGRRGIVRHGRFRLGAFASTTRRRGGHELGENPSNTAGVGDTSGFGVRASIAAARFLHVEAELSAEPVTLQTADMPQGDIFGYGLHAHASLPRLGRLGLFAVAGGAAYSLRSDAPELRDDIDLGAYYGAGARLWLGEALAVRIDARHLLTAGYGDRVAHGFTWTLGLSWEPLPVRPELAAAAEAAEATEIANELAAR</sequence>
<dbReference type="AlphaFoldDB" id="D0LZ25"/>
<dbReference type="Proteomes" id="UP000001880">
    <property type="component" value="Chromosome"/>
</dbReference>
<proteinExistence type="predicted"/>
<protein>
    <recommendedName>
        <fullName evidence="2">FecR protein domain-containing protein</fullName>
    </recommendedName>
</protein>
<dbReference type="KEGG" id="hoh:Hoch_1949"/>
<dbReference type="InterPro" id="IPR006860">
    <property type="entry name" value="FecR"/>
</dbReference>
<dbReference type="Pfam" id="PF04773">
    <property type="entry name" value="FecR"/>
    <property type="match status" value="1"/>
</dbReference>
<name>D0LZ25_HALO1</name>